<accession>A0ABP7AG61</accession>
<reference evidence="6" key="1">
    <citation type="journal article" date="2019" name="Int. J. Syst. Evol. Microbiol.">
        <title>The Global Catalogue of Microorganisms (GCM) 10K type strain sequencing project: providing services to taxonomists for standard genome sequencing and annotation.</title>
        <authorList>
            <consortium name="The Broad Institute Genomics Platform"/>
            <consortium name="The Broad Institute Genome Sequencing Center for Infectious Disease"/>
            <person name="Wu L."/>
            <person name="Ma J."/>
        </authorList>
    </citation>
    <scope>NUCLEOTIDE SEQUENCE [LARGE SCALE GENOMIC DNA]</scope>
    <source>
        <strain evidence="6">JCM 16929</strain>
    </source>
</reference>
<sequence length="795" mass="85046">MIEISRRRILRDGRPALVLAGEVHYFRTARAEWHERIDALREVGCDCVASYIPWLFHELPDGSLDLTGRSRPERDLAAFVDLCADRGLGFLARPGPFVMAELKNEGLPYRLYTEHPQIVPTGWSGVPAPTRTVDYLAPAFLAEVERWYAAVMPILATRLEPAGGPVIGVQLDNEIGMLAWVSNSPDLTDDLLSDFRRWCQGRHGRGLVERYPIPLHDPARWRQAVESPRESWATALRVDLGRFMRDRFARYVDALADSAGRHGIAGVPFLINIHGTEGGNGVPFAIGVSQLLRTYARPGFVAGSDHYLGELSPGVTADLHFLNAALAATCTADQPLTSLEFEAGNGDYGGNLDQSYDPATVDLKTRLFLAQGNRLINYYLLAGGINPPLEVAAGDGNDRISFTGEQHGVAAPIGPLGQRGASFDATRSVAHVAAANARWLADLDEQTDDLAVGFVPDAFMTEYHHPGSAVMTEIVEDLARYRGPGEAKAIWRGLLFGGFRFGATDLQDPRSALPRTVVVSTGRVLAADVQRRLAGHLAGGGSLLLVGRLPALDLEGRPCTILAETLRLREGAPRPGSASYYPSLVAHDIAAPMAETRTSWLAELSGPGAVPVLSDVEGRSCAVRTTIGPGRAVVAATQLPTRPDLYVQLLDWLGSPPGLGLRTDVPGVVATTGVTPTGERMLHLINPTGSAATAQVVVGDPTGLLDSPLQLPARTGRMLPLGLRLPSGGTLVSANAEITGADERTLAMGAGLGSRTEVWLRTTRPISCPTAEIRPSGEMTLVLDRGGAAVEIAFG</sequence>
<gene>
    <name evidence="5" type="ORF">GCM10022236_37700</name>
</gene>
<evidence type="ECO:0000259" key="4">
    <source>
        <dbReference type="Pfam" id="PF22369"/>
    </source>
</evidence>
<dbReference type="Gene3D" id="3.20.20.80">
    <property type="entry name" value="Glycosidases"/>
    <property type="match status" value="1"/>
</dbReference>
<dbReference type="PANTHER" id="PTHR23421">
    <property type="entry name" value="BETA-GALACTOSIDASE RELATED"/>
    <property type="match status" value="1"/>
</dbReference>
<dbReference type="InterPro" id="IPR017853">
    <property type="entry name" value="GH"/>
</dbReference>
<evidence type="ECO:0000313" key="6">
    <source>
        <dbReference type="Proteomes" id="UP001501490"/>
    </source>
</evidence>
<name>A0ABP7AG61_9ACTN</name>
<keyword evidence="6" id="KW-1185">Reference proteome</keyword>
<evidence type="ECO:0000259" key="3">
    <source>
        <dbReference type="Pfam" id="PF01301"/>
    </source>
</evidence>
<dbReference type="InterPro" id="IPR001944">
    <property type="entry name" value="Glycoside_Hdrlase_35"/>
</dbReference>
<dbReference type="RefSeq" id="WP_344807446.1">
    <property type="nucleotide sequence ID" value="NZ_BAABAB010000028.1"/>
</dbReference>
<comment type="caution">
    <text evidence="5">The sequence shown here is derived from an EMBL/GenBank/DDBJ whole genome shotgun (WGS) entry which is preliminary data.</text>
</comment>
<feature type="domain" description="GLMA-like second" evidence="4">
    <location>
        <begin position="476"/>
        <end position="571"/>
    </location>
</feature>
<protein>
    <submittedName>
        <fullName evidence="5">Beta-galactosidase</fullName>
    </submittedName>
</protein>
<evidence type="ECO:0000256" key="1">
    <source>
        <dbReference type="ARBA" id="ARBA00009809"/>
    </source>
</evidence>
<dbReference type="Proteomes" id="UP001501490">
    <property type="component" value="Unassembled WGS sequence"/>
</dbReference>
<feature type="domain" description="Glycoside hydrolase 35 catalytic" evidence="3">
    <location>
        <begin position="9"/>
        <end position="178"/>
    </location>
</feature>
<dbReference type="Pfam" id="PF01301">
    <property type="entry name" value="Glyco_hydro_35"/>
    <property type="match status" value="1"/>
</dbReference>
<dbReference type="InterPro" id="IPR054746">
    <property type="entry name" value="GLMA-like_second"/>
</dbReference>
<comment type="similarity">
    <text evidence="1 2">Belongs to the glycosyl hydrolase 35 family.</text>
</comment>
<dbReference type="SUPFAM" id="SSF51445">
    <property type="entry name" value="(Trans)glycosidases"/>
    <property type="match status" value="1"/>
</dbReference>
<dbReference type="Pfam" id="PF22369">
    <property type="entry name" value="GLMA_2nd"/>
    <property type="match status" value="1"/>
</dbReference>
<dbReference type="EMBL" id="BAABAB010000028">
    <property type="protein sequence ID" value="GAA3631573.1"/>
    <property type="molecule type" value="Genomic_DNA"/>
</dbReference>
<evidence type="ECO:0000313" key="5">
    <source>
        <dbReference type="EMBL" id="GAA3631573.1"/>
    </source>
</evidence>
<evidence type="ECO:0000256" key="2">
    <source>
        <dbReference type="RuleBase" id="RU003679"/>
    </source>
</evidence>
<dbReference type="InterPro" id="IPR031330">
    <property type="entry name" value="Gly_Hdrlase_35_cat"/>
</dbReference>
<organism evidence="5 6">
    <name type="scientific">Microlunatus ginsengisoli</name>
    <dbReference type="NCBI Taxonomy" id="363863"/>
    <lineage>
        <taxon>Bacteria</taxon>
        <taxon>Bacillati</taxon>
        <taxon>Actinomycetota</taxon>
        <taxon>Actinomycetes</taxon>
        <taxon>Propionibacteriales</taxon>
        <taxon>Propionibacteriaceae</taxon>
        <taxon>Microlunatus</taxon>
    </lineage>
</organism>
<proteinExistence type="inferred from homology"/>